<dbReference type="AlphaFoldDB" id="A0AAV4FWD1"/>
<accession>A0AAV4FWD1</accession>
<dbReference type="Proteomes" id="UP000762676">
    <property type="component" value="Unassembled WGS sequence"/>
</dbReference>
<dbReference type="Gene3D" id="4.10.410.20">
    <property type="match status" value="1"/>
</dbReference>
<evidence type="ECO:0000256" key="1">
    <source>
        <dbReference type="ARBA" id="ARBA00023157"/>
    </source>
</evidence>
<protein>
    <recommendedName>
        <fullName evidence="3">SMB domain-containing protein</fullName>
    </recommendedName>
</protein>
<organism evidence="4 5">
    <name type="scientific">Elysia marginata</name>
    <dbReference type="NCBI Taxonomy" id="1093978"/>
    <lineage>
        <taxon>Eukaryota</taxon>
        <taxon>Metazoa</taxon>
        <taxon>Spiralia</taxon>
        <taxon>Lophotrochozoa</taxon>
        <taxon>Mollusca</taxon>
        <taxon>Gastropoda</taxon>
        <taxon>Heterobranchia</taxon>
        <taxon>Euthyneura</taxon>
        <taxon>Panpulmonata</taxon>
        <taxon>Sacoglossa</taxon>
        <taxon>Placobranchoidea</taxon>
        <taxon>Plakobranchidae</taxon>
        <taxon>Elysia</taxon>
    </lineage>
</organism>
<keyword evidence="2" id="KW-0732">Signal</keyword>
<feature type="domain" description="SMB" evidence="3">
    <location>
        <begin position="361"/>
        <end position="401"/>
    </location>
</feature>
<dbReference type="SUPFAM" id="SSF90188">
    <property type="entry name" value="Somatomedin B domain"/>
    <property type="match status" value="1"/>
</dbReference>
<evidence type="ECO:0000259" key="3">
    <source>
        <dbReference type="PROSITE" id="PS50958"/>
    </source>
</evidence>
<keyword evidence="1" id="KW-1015">Disulfide bond</keyword>
<gene>
    <name evidence="4" type="ORF">ElyMa_003958200</name>
</gene>
<evidence type="ECO:0000313" key="5">
    <source>
        <dbReference type="Proteomes" id="UP000762676"/>
    </source>
</evidence>
<comment type="caution">
    <text evidence="4">The sequence shown here is derived from an EMBL/GenBank/DDBJ whole genome shotgun (WGS) entry which is preliminary data.</text>
</comment>
<feature type="signal peptide" evidence="2">
    <location>
        <begin position="1"/>
        <end position="42"/>
    </location>
</feature>
<proteinExistence type="predicted"/>
<dbReference type="PROSITE" id="PS50958">
    <property type="entry name" value="SMB_2"/>
    <property type="match status" value="1"/>
</dbReference>
<dbReference type="InterPro" id="IPR036024">
    <property type="entry name" value="Somatomedin_B-like_dom_sf"/>
</dbReference>
<evidence type="ECO:0000256" key="2">
    <source>
        <dbReference type="SAM" id="SignalP"/>
    </source>
</evidence>
<dbReference type="InterPro" id="IPR001212">
    <property type="entry name" value="Somatomedin_B_dom"/>
</dbReference>
<dbReference type="SMART" id="SM00201">
    <property type="entry name" value="SO"/>
    <property type="match status" value="1"/>
</dbReference>
<evidence type="ECO:0000313" key="4">
    <source>
        <dbReference type="EMBL" id="GFR77028.1"/>
    </source>
</evidence>
<sequence>MKGRIRSRRKQRKSHLKFQILRSLLWHLLLLSSVAPSDRVTGLYFVAASSPITASTPQENKPPRVRFSEKFAPTEDTIALNIQANNTTATRNVNLRDKSDIDILPAEVFPIDTTTVNADFTDTNTLATDLETLNTTAATSKLPKTDTFAASIILQTNKTKISSLHKSRPSVFKTGALAADQQSVDTTNLYKDTPVTQTTDRDSVDIQSITEKIPFSTSLATTPSNYTVGADLLHVNSSKSLLPDTMARHLHNISTRNSTVSATLAGNLSTMPVNKSFTQTTVKSTETSLDPTNSSIQVSSTLLSMFKYPSNNSNYVFVDNGLSMSKNLPQGPTAKQTKSLLAFETFRRYNLSLEEIRASKSPTSCSNRCGEDTSYPCSCDEKCVVHKTCCHDLVVTCPDVYSLAMVKFRHLLSASVRCDTMTSVLMVQSCPKIKDNGNPIQKTLINNKHSQNNYSGEKIMFDILSNVPIIDYDTGIIFSNASIYECNQQTKSFNFSQTLAASTNNWVIQIGISPKAGYITNNQQKLDLSTYSYIPPESPLITSASLCYTQDTLSCISELFAEFSIQETLCNTSVSQYYKTRGTISSHYDRIAEHICDLCLFKYQKSAGLEDRFYLSGFRVMMSMSTSPGYAVYRVPTDFRRYTQPVPWLSWTCKISDQMDLEASKSCRVLQCDPRFLLTEGGLCRKGALAEFSVQEEVLFKGKICRINPHAFARAAQCYTKTFQLKATAKPYRHYKVYNQRARINATVVRAEMFFDTPTFEDQIMAFGRSYDTFYASMLVFAQKYCLSKEEKAKHRSTTHDNLFGPSIKKTFRTSRNTNADRGEIFLYAKDFKLSQMYERFFFKVCLQTGSVIEELEDGALGCNFNSEALPIGQEITINDLVATVEDSRCVQVDVLKSDAVRVSLSLIVSCFSVMTTSLTVHATVLVYRYLSFIWTLIVNKPL</sequence>
<name>A0AAV4FWD1_9GAST</name>
<dbReference type="Pfam" id="PF01033">
    <property type="entry name" value="Somatomedin_B"/>
    <property type="match status" value="1"/>
</dbReference>
<dbReference type="EMBL" id="BMAT01008051">
    <property type="protein sequence ID" value="GFR77028.1"/>
    <property type="molecule type" value="Genomic_DNA"/>
</dbReference>
<reference evidence="4 5" key="1">
    <citation type="journal article" date="2021" name="Elife">
        <title>Chloroplast acquisition without the gene transfer in kleptoplastic sea slugs, Plakobranchus ocellatus.</title>
        <authorList>
            <person name="Maeda T."/>
            <person name="Takahashi S."/>
            <person name="Yoshida T."/>
            <person name="Shimamura S."/>
            <person name="Takaki Y."/>
            <person name="Nagai Y."/>
            <person name="Toyoda A."/>
            <person name="Suzuki Y."/>
            <person name="Arimoto A."/>
            <person name="Ishii H."/>
            <person name="Satoh N."/>
            <person name="Nishiyama T."/>
            <person name="Hasebe M."/>
            <person name="Maruyama T."/>
            <person name="Minagawa J."/>
            <person name="Obokata J."/>
            <person name="Shigenobu S."/>
        </authorList>
    </citation>
    <scope>NUCLEOTIDE SEQUENCE [LARGE SCALE GENOMIC DNA]</scope>
</reference>
<keyword evidence="5" id="KW-1185">Reference proteome</keyword>
<feature type="chain" id="PRO_5043966114" description="SMB domain-containing protein" evidence="2">
    <location>
        <begin position="43"/>
        <end position="943"/>
    </location>
</feature>